<dbReference type="GO" id="GO:0032259">
    <property type="term" value="P:methylation"/>
    <property type="evidence" value="ECO:0007669"/>
    <property type="project" value="UniProtKB-KW"/>
</dbReference>
<dbReference type="Pfam" id="PF22528">
    <property type="entry name" value="PRMT_C"/>
    <property type="match status" value="1"/>
</dbReference>
<keyword evidence="2 6" id="KW-0489">Methyltransferase</keyword>
<proteinExistence type="predicted"/>
<feature type="domain" description="Methyltransferase" evidence="7">
    <location>
        <begin position="97"/>
        <end position="195"/>
    </location>
</feature>
<dbReference type="PANTHER" id="PTHR11006:SF4">
    <property type="entry name" value="PROTEIN ARGININE N-METHYLTRANSFERASE 7"/>
    <property type="match status" value="1"/>
</dbReference>
<evidence type="ECO:0000256" key="3">
    <source>
        <dbReference type="ARBA" id="ARBA00022679"/>
    </source>
</evidence>
<dbReference type="InterPro" id="IPR041698">
    <property type="entry name" value="Methyltransf_25"/>
</dbReference>
<dbReference type="InterPro" id="IPR029063">
    <property type="entry name" value="SAM-dependent_MTases_sf"/>
</dbReference>
<dbReference type="Gene3D" id="3.40.50.150">
    <property type="entry name" value="Vaccinia Virus protein VP39"/>
    <property type="match status" value="1"/>
</dbReference>
<dbReference type="GO" id="GO:0035242">
    <property type="term" value="F:protein-arginine omega-N asymmetric methyltransferase activity"/>
    <property type="evidence" value="ECO:0007669"/>
    <property type="project" value="UniProtKB-EC"/>
</dbReference>
<dbReference type="FunFam" id="3.40.50.150:FF:000003">
    <property type="entry name" value="Blast:Protein arginine N-methyltransferase 1"/>
    <property type="match status" value="1"/>
</dbReference>
<evidence type="ECO:0000313" key="9">
    <source>
        <dbReference type="EMBL" id="CAE4607187.1"/>
    </source>
</evidence>
<keyword evidence="4 6" id="KW-0949">S-adenosyl-L-methionine</keyword>
<sequence>MDDDDGTDPGLAGLSPEFQAMVGGLAGHTASFAKMLERRTKVGKEVGQQKDDEVFFESYADLAIHEEMLKDTPRVEAYRRAIERHGPEWAQRGDVTVVDVGSGTGLLAVLAARAGAQRVIAVEASRLAYFLRQIAEANSRAGAIEVHECRAEELQLPGGERADVIVSEWMGYCLFYENMLPSVLAVRDRYLKPGGAMLPSHCRLQMAPLEDPAWRESKVGFWRDVHGIDMSALAPLATATACEKPQHRVVAPGGLLAPPFEVLALDLSTVTEAELGRFEASLSFEVPAGRRLDGFVAWFECDFGSAGQLLSTGPSEAPTHWRQTVFSLRQTLEGGGGRTVEGLVTVERHEEFTRGYRVTFELTTPGRKRRMESFELR</sequence>
<evidence type="ECO:0000256" key="4">
    <source>
        <dbReference type="ARBA" id="ARBA00022691"/>
    </source>
</evidence>
<reference evidence="9" key="1">
    <citation type="submission" date="2021-01" db="EMBL/GenBank/DDBJ databases">
        <authorList>
            <person name="Corre E."/>
            <person name="Pelletier E."/>
            <person name="Niang G."/>
            <person name="Scheremetjew M."/>
            <person name="Finn R."/>
            <person name="Kale V."/>
            <person name="Holt S."/>
            <person name="Cochrane G."/>
            <person name="Meng A."/>
            <person name="Brown T."/>
            <person name="Cohen L."/>
        </authorList>
    </citation>
    <scope>NUCLEOTIDE SEQUENCE</scope>
    <source>
        <strain evidence="9">CCMP3105</strain>
    </source>
</reference>
<evidence type="ECO:0000256" key="2">
    <source>
        <dbReference type="ARBA" id="ARBA00022603"/>
    </source>
</evidence>
<dbReference type="EC" id="2.1.1.319" evidence="1"/>
<feature type="domain" description="Protein arginine N-methyltransferase" evidence="8">
    <location>
        <begin position="204"/>
        <end position="362"/>
    </location>
</feature>
<dbReference type="InterPro" id="IPR055135">
    <property type="entry name" value="PRMT_dom"/>
</dbReference>
<evidence type="ECO:0000259" key="7">
    <source>
        <dbReference type="Pfam" id="PF13649"/>
    </source>
</evidence>
<dbReference type="EMBL" id="HBNR01045918">
    <property type="protein sequence ID" value="CAE4607187.1"/>
    <property type="molecule type" value="Transcribed_RNA"/>
</dbReference>
<evidence type="ECO:0000259" key="8">
    <source>
        <dbReference type="Pfam" id="PF22528"/>
    </source>
</evidence>
<name>A0A7S4R913_9DINO</name>
<dbReference type="PROSITE" id="PS51678">
    <property type="entry name" value="SAM_MT_PRMT"/>
    <property type="match status" value="1"/>
</dbReference>
<protein>
    <recommendedName>
        <fullName evidence="1">type I protein arginine methyltransferase</fullName>
        <ecNumber evidence="1">2.1.1.319</ecNumber>
    </recommendedName>
</protein>
<dbReference type="Gene3D" id="2.70.160.11">
    <property type="entry name" value="Hnrnp arginine n-methyltransferase1"/>
    <property type="match status" value="1"/>
</dbReference>
<dbReference type="InterPro" id="IPR025799">
    <property type="entry name" value="Arg_MeTrfase"/>
</dbReference>
<evidence type="ECO:0000256" key="1">
    <source>
        <dbReference type="ARBA" id="ARBA00011925"/>
    </source>
</evidence>
<gene>
    <name evidence="9" type="ORF">AMON00008_LOCUS31962</name>
</gene>
<keyword evidence="3 6" id="KW-0808">Transferase</keyword>
<dbReference type="CDD" id="cd02440">
    <property type="entry name" value="AdoMet_MTases"/>
    <property type="match status" value="1"/>
</dbReference>
<dbReference type="AlphaFoldDB" id="A0A7S4R913"/>
<evidence type="ECO:0000256" key="6">
    <source>
        <dbReference type="PROSITE-ProRule" id="PRU01015"/>
    </source>
</evidence>
<organism evidence="9">
    <name type="scientific">Alexandrium monilatum</name>
    <dbReference type="NCBI Taxonomy" id="311494"/>
    <lineage>
        <taxon>Eukaryota</taxon>
        <taxon>Sar</taxon>
        <taxon>Alveolata</taxon>
        <taxon>Dinophyceae</taxon>
        <taxon>Gonyaulacales</taxon>
        <taxon>Pyrocystaceae</taxon>
        <taxon>Alexandrium</taxon>
    </lineage>
</organism>
<dbReference type="SUPFAM" id="SSF53335">
    <property type="entry name" value="S-adenosyl-L-methionine-dependent methyltransferases"/>
    <property type="match status" value="1"/>
</dbReference>
<dbReference type="GO" id="GO:0042054">
    <property type="term" value="F:histone methyltransferase activity"/>
    <property type="evidence" value="ECO:0007669"/>
    <property type="project" value="TreeGrafter"/>
</dbReference>
<dbReference type="PANTHER" id="PTHR11006">
    <property type="entry name" value="PROTEIN ARGININE N-METHYLTRANSFERASE"/>
    <property type="match status" value="1"/>
</dbReference>
<accession>A0A7S4R913</accession>
<dbReference type="Pfam" id="PF13649">
    <property type="entry name" value="Methyltransf_25"/>
    <property type="match status" value="1"/>
</dbReference>
<evidence type="ECO:0000256" key="5">
    <source>
        <dbReference type="ARBA" id="ARBA00049303"/>
    </source>
</evidence>
<comment type="catalytic activity">
    <reaction evidence="5">
        <text>L-arginyl-[protein] + S-adenosyl-L-methionine = N(omega)-methyl-L-arginyl-[protein] + S-adenosyl-L-homocysteine + H(+)</text>
        <dbReference type="Rhea" id="RHEA:48100"/>
        <dbReference type="Rhea" id="RHEA-COMP:10532"/>
        <dbReference type="Rhea" id="RHEA-COMP:11990"/>
        <dbReference type="ChEBI" id="CHEBI:15378"/>
        <dbReference type="ChEBI" id="CHEBI:29965"/>
        <dbReference type="ChEBI" id="CHEBI:57856"/>
        <dbReference type="ChEBI" id="CHEBI:59789"/>
        <dbReference type="ChEBI" id="CHEBI:65280"/>
    </reaction>
    <physiologicalReaction direction="left-to-right" evidence="5">
        <dbReference type="Rhea" id="RHEA:48101"/>
    </physiologicalReaction>
</comment>